<gene>
    <name evidence="4" type="ORF">L195_g040741</name>
</gene>
<reference evidence="4 5" key="2">
    <citation type="journal article" date="2017" name="Front. Plant Sci.">
        <title>Gene Classification and Mining of Molecular Markers Useful in Red Clover (Trifolium pratense) Breeding.</title>
        <authorList>
            <person name="Istvanek J."/>
            <person name="Dluhosova J."/>
            <person name="Dluhos P."/>
            <person name="Patkova L."/>
            <person name="Nedelnik J."/>
            <person name="Repkova J."/>
        </authorList>
    </citation>
    <scope>NUCLEOTIDE SEQUENCE [LARGE SCALE GENOMIC DNA]</scope>
    <source>
        <strain evidence="5">cv. Tatra</strain>
        <tissue evidence="4">Young leaves</tissue>
    </source>
</reference>
<feature type="domain" description="CCHC-type" evidence="3">
    <location>
        <begin position="25"/>
        <end position="41"/>
    </location>
</feature>
<dbReference type="SUPFAM" id="SSF57756">
    <property type="entry name" value="Retrovirus zinc finger-like domains"/>
    <property type="match status" value="1"/>
</dbReference>
<dbReference type="SMART" id="SM00343">
    <property type="entry name" value="ZnF_C2HC"/>
    <property type="match status" value="1"/>
</dbReference>
<name>A0A2K3M1K9_TRIPR</name>
<sequence>MQRGENGKKHRSKSRPKGDSGGKFKCYHCHESGHFKKDCPQRKASDSSSAQIATSDEGYESAGALIITSWEPEKRWVMDSGWSYRICPRKEYFETWNLNKVELSVSVTIRCVRFKVWVLSDSRCLMIVISF</sequence>
<comment type="caution">
    <text evidence="4">The sequence shown here is derived from an EMBL/GenBank/DDBJ whole genome shotgun (WGS) entry which is preliminary data.</text>
</comment>
<reference evidence="4 5" key="1">
    <citation type="journal article" date="2014" name="Am. J. Bot.">
        <title>Genome assembly and annotation for red clover (Trifolium pratense; Fabaceae).</title>
        <authorList>
            <person name="Istvanek J."/>
            <person name="Jaros M."/>
            <person name="Krenek A."/>
            <person name="Repkova J."/>
        </authorList>
    </citation>
    <scope>NUCLEOTIDE SEQUENCE [LARGE SCALE GENOMIC DNA]</scope>
    <source>
        <strain evidence="5">cv. Tatra</strain>
        <tissue evidence="4">Young leaves</tissue>
    </source>
</reference>
<keyword evidence="1" id="KW-0479">Metal-binding</keyword>
<dbReference type="EMBL" id="ASHM01046928">
    <property type="protein sequence ID" value="PNX84678.1"/>
    <property type="molecule type" value="Genomic_DNA"/>
</dbReference>
<evidence type="ECO:0000313" key="5">
    <source>
        <dbReference type="Proteomes" id="UP000236291"/>
    </source>
</evidence>
<keyword evidence="1" id="KW-0862">Zinc</keyword>
<evidence type="ECO:0000313" key="4">
    <source>
        <dbReference type="EMBL" id="PNX84678.1"/>
    </source>
</evidence>
<evidence type="ECO:0000256" key="1">
    <source>
        <dbReference type="PROSITE-ProRule" id="PRU00047"/>
    </source>
</evidence>
<dbReference type="Pfam" id="PF00098">
    <property type="entry name" value="zf-CCHC"/>
    <property type="match status" value="1"/>
</dbReference>
<keyword evidence="1" id="KW-0863">Zinc-finger</keyword>
<feature type="compositionally biased region" description="Basic and acidic residues" evidence="2">
    <location>
        <begin position="16"/>
        <end position="45"/>
    </location>
</feature>
<dbReference type="InterPro" id="IPR036875">
    <property type="entry name" value="Znf_CCHC_sf"/>
</dbReference>
<accession>A0A2K3M1K9</accession>
<evidence type="ECO:0000256" key="2">
    <source>
        <dbReference type="SAM" id="MobiDB-lite"/>
    </source>
</evidence>
<feature type="region of interest" description="Disordered" evidence="2">
    <location>
        <begin position="1"/>
        <end position="56"/>
    </location>
</feature>
<proteinExistence type="predicted"/>
<dbReference type="GO" id="GO:0008270">
    <property type="term" value="F:zinc ion binding"/>
    <property type="evidence" value="ECO:0007669"/>
    <property type="project" value="UniProtKB-KW"/>
</dbReference>
<dbReference type="GO" id="GO:0003676">
    <property type="term" value="F:nucleic acid binding"/>
    <property type="evidence" value="ECO:0007669"/>
    <property type="project" value="InterPro"/>
</dbReference>
<dbReference type="Gene3D" id="4.10.60.10">
    <property type="entry name" value="Zinc finger, CCHC-type"/>
    <property type="match status" value="1"/>
</dbReference>
<dbReference type="Proteomes" id="UP000236291">
    <property type="component" value="Unassembled WGS sequence"/>
</dbReference>
<dbReference type="InterPro" id="IPR001878">
    <property type="entry name" value="Znf_CCHC"/>
</dbReference>
<dbReference type="AlphaFoldDB" id="A0A2K3M1K9"/>
<organism evidence="4 5">
    <name type="scientific">Trifolium pratense</name>
    <name type="common">Red clover</name>
    <dbReference type="NCBI Taxonomy" id="57577"/>
    <lineage>
        <taxon>Eukaryota</taxon>
        <taxon>Viridiplantae</taxon>
        <taxon>Streptophyta</taxon>
        <taxon>Embryophyta</taxon>
        <taxon>Tracheophyta</taxon>
        <taxon>Spermatophyta</taxon>
        <taxon>Magnoliopsida</taxon>
        <taxon>eudicotyledons</taxon>
        <taxon>Gunneridae</taxon>
        <taxon>Pentapetalae</taxon>
        <taxon>rosids</taxon>
        <taxon>fabids</taxon>
        <taxon>Fabales</taxon>
        <taxon>Fabaceae</taxon>
        <taxon>Papilionoideae</taxon>
        <taxon>50 kb inversion clade</taxon>
        <taxon>NPAAA clade</taxon>
        <taxon>Hologalegina</taxon>
        <taxon>IRL clade</taxon>
        <taxon>Trifolieae</taxon>
        <taxon>Trifolium</taxon>
    </lineage>
</organism>
<evidence type="ECO:0000259" key="3">
    <source>
        <dbReference type="PROSITE" id="PS50158"/>
    </source>
</evidence>
<protein>
    <submittedName>
        <fullName evidence="4">Acylamino-acid-releasing enzyme</fullName>
    </submittedName>
</protein>
<dbReference type="PROSITE" id="PS50158">
    <property type="entry name" value="ZF_CCHC"/>
    <property type="match status" value="1"/>
</dbReference>